<evidence type="ECO:0000313" key="3">
    <source>
        <dbReference type="Proteomes" id="UP000255423"/>
    </source>
</evidence>
<name>A0A380S832_FIBSU</name>
<dbReference type="AlphaFoldDB" id="A0A380S832"/>
<proteinExistence type="predicted"/>
<sequence length="393" mass="44386">MIGWAKKVAPVAARMMTWEVTTAFDGMPTETELRKRFDEDFREVFNADFADGECAVFFWPLVSFNASDGRKHRYLVAVADESLENYRKTFDRCLPKQIELYAIADKILRSEWDGENCLKCDEACAECGGECVVFDNNCAENGNLLFVAFWGHCLYILVFMEGRLCHWSEEYGYGEVFDDACRERVARFKEFLKADELFAKMNGVGEFGEGSPKVDELFQVAVRDPFWCGKDLDECDSMKPCERRRWIMSAVALFVFCASVFAMCGGSLNLLCAKFFDDELRNSFVDVAPVELSQPAARDLEMLAWAEGHRDLLPAKWTLGRAGLSSRGACDSSEINLLGIVGGRVALVKTSAGETKTLSVGDTLSRYRVKRIGMDDVVMRCGRKEVRYALKMR</sequence>
<gene>
    <name evidence="2" type="ORF">SAMN05661053_2813</name>
</gene>
<keyword evidence="1" id="KW-0812">Transmembrane</keyword>
<evidence type="ECO:0000313" key="2">
    <source>
        <dbReference type="EMBL" id="SUQ26009.1"/>
    </source>
</evidence>
<dbReference type="Proteomes" id="UP000255423">
    <property type="component" value="Unassembled WGS sequence"/>
</dbReference>
<feature type="transmembrane region" description="Helical" evidence="1">
    <location>
        <begin position="246"/>
        <end position="271"/>
    </location>
</feature>
<reference evidence="2 3" key="1">
    <citation type="submission" date="2017-08" db="EMBL/GenBank/DDBJ databases">
        <authorList>
            <person name="de Groot N.N."/>
        </authorList>
    </citation>
    <scope>NUCLEOTIDE SEQUENCE [LARGE SCALE GENOMIC DNA]</scope>
    <source>
        <strain evidence="2 3">HM2</strain>
    </source>
</reference>
<evidence type="ECO:0000256" key="1">
    <source>
        <dbReference type="SAM" id="Phobius"/>
    </source>
</evidence>
<dbReference type="EMBL" id="UHJL01000005">
    <property type="protein sequence ID" value="SUQ26009.1"/>
    <property type="molecule type" value="Genomic_DNA"/>
</dbReference>
<protein>
    <submittedName>
        <fullName evidence="2">Uncharacterized protein</fullName>
    </submittedName>
</protein>
<keyword evidence="1" id="KW-1133">Transmembrane helix</keyword>
<keyword evidence="1" id="KW-0472">Membrane</keyword>
<organism evidence="2 3">
    <name type="scientific">Fibrobacter succinogenes</name>
    <name type="common">Bacteroides succinogenes</name>
    <dbReference type="NCBI Taxonomy" id="833"/>
    <lineage>
        <taxon>Bacteria</taxon>
        <taxon>Pseudomonadati</taxon>
        <taxon>Fibrobacterota</taxon>
        <taxon>Fibrobacteria</taxon>
        <taxon>Fibrobacterales</taxon>
        <taxon>Fibrobacteraceae</taxon>
        <taxon>Fibrobacter</taxon>
    </lineage>
</organism>
<dbReference type="RefSeq" id="WP_109573609.1">
    <property type="nucleotide sequence ID" value="NZ_UHJL01000005.1"/>
</dbReference>
<accession>A0A380S832</accession>